<reference evidence="1 2" key="1">
    <citation type="submission" date="2024-10" db="EMBL/GenBank/DDBJ databases">
        <title>The Natural Products Discovery Center: Release of the First 8490 Sequenced Strains for Exploring Actinobacteria Biosynthetic Diversity.</title>
        <authorList>
            <person name="Kalkreuter E."/>
            <person name="Kautsar S.A."/>
            <person name="Yang D."/>
            <person name="Bader C.D."/>
            <person name="Teijaro C.N."/>
            <person name="Fluegel L."/>
            <person name="Davis C.M."/>
            <person name="Simpson J.R."/>
            <person name="Lauterbach L."/>
            <person name="Steele A.D."/>
            <person name="Gui C."/>
            <person name="Meng S."/>
            <person name="Li G."/>
            <person name="Viehrig K."/>
            <person name="Ye F."/>
            <person name="Su P."/>
            <person name="Kiefer A.F."/>
            <person name="Nichols A."/>
            <person name="Cepeda A.J."/>
            <person name="Yan W."/>
            <person name="Fan B."/>
            <person name="Jiang Y."/>
            <person name="Adhikari A."/>
            <person name="Zheng C.-J."/>
            <person name="Schuster L."/>
            <person name="Cowan T.M."/>
            <person name="Smanski M.J."/>
            <person name="Chevrette M.G."/>
            <person name="De Carvalho L.P.S."/>
            <person name="Shen B."/>
        </authorList>
    </citation>
    <scope>NUCLEOTIDE SEQUENCE [LARGE SCALE GENOMIC DNA]</scope>
    <source>
        <strain evidence="1 2">NPDC089932</strain>
    </source>
</reference>
<protein>
    <recommendedName>
        <fullName evidence="3">Peptidase inhibitor family I36</fullName>
    </recommendedName>
</protein>
<dbReference type="EMBL" id="JBIVGG010000005">
    <property type="protein sequence ID" value="MFJ4079765.1"/>
    <property type="molecule type" value="Genomic_DNA"/>
</dbReference>
<evidence type="ECO:0000313" key="2">
    <source>
        <dbReference type="Proteomes" id="UP001617511"/>
    </source>
</evidence>
<dbReference type="RefSeq" id="WP_359632572.1">
    <property type="nucleotide sequence ID" value="NZ_JBEYEN010000004.1"/>
</dbReference>
<comment type="caution">
    <text evidence="1">The sequence shown here is derived from an EMBL/GenBank/DDBJ whole genome shotgun (WGS) entry which is preliminary data.</text>
</comment>
<organism evidence="1 2">
    <name type="scientific">Streptomyces iakyrus</name>
    <dbReference type="NCBI Taxonomy" id="68219"/>
    <lineage>
        <taxon>Bacteria</taxon>
        <taxon>Bacillati</taxon>
        <taxon>Actinomycetota</taxon>
        <taxon>Actinomycetes</taxon>
        <taxon>Kitasatosporales</taxon>
        <taxon>Streptomycetaceae</taxon>
        <taxon>Streptomyces</taxon>
    </lineage>
</organism>
<proteinExistence type="predicted"/>
<evidence type="ECO:0000313" key="1">
    <source>
        <dbReference type="EMBL" id="MFJ4079765.1"/>
    </source>
</evidence>
<sequence>MRNTAAKVLAGILLAAGMGTTTGITPAAADVSANCQESGYCLFDGTSFTANKAVLPNVTGCHTVSSLGISAARSAARGYGDSKALVLYSDTQCSQRITDVMQDRASLNPAALSYALVNLPG</sequence>
<evidence type="ECO:0008006" key="3">
    <source>
        <dbReference type="Google" id="ProtNLM"/>
    </source>
</evidence>
<dbReference type="Proteomes" id="UP001617511">
    <property type="component" value="Unassembled WGS sequence"/>
</dbReference>
<keyword evidence="2" id="KW-1185">Reference proteome</keyword>
<gene>
    <name evidence="1" type="ORF">ACIP2Z_12490</name>
</gene>
<accession>A0ABW8FCJ8</accession>
<name>A0ABW8FCJ8_9ACTN</name>